<name>A0ABP7DH32_9MICC</name>
<organism evidence="2 3">
    <name type="scientific">Zhihengliuella alba</name>
    <dbReference type="NCBI Taxonomy" id="547018"/>
    <lineage>
        <taxon>Bacteria</taxon>
        <taxon>Bacillati</taxon>
        <taxon>Actinomycetota</taxon>
        <taxon>Actinomycetes</taxon>
        <taxon>Micrococcales</taxon>
        <taxon>Micrococcaceae</taxon>
        <taxon>Zhihengliuella</taxon>
    </lineage>
</organism>
<feature type="compositionally biased region" description="Low complexity" evidence="1">
    <location>
        <begin position="1"/>
        <end position="36"/>
    </location>
</feature>
<sequence>MAEQQSTPSSAPAPTGSPAPAGTAEAGGIETGGPAPSSARVGGTFTVDDAVELAVVDRNGFVESRHIGSAVVVGPDGEVELQVGDIEAPVFPRSSLKPFQAIAAMQAGAPLVGEQVALACASHVGSREHMELAAAMLAKAGLSEDDLRCPTAWPQDGPARTALTRGELEIGGRTLAAEKSRLAFNCSGKHAAFLWACVENGWDLETYLDADHPLQRHVVEVVEEFAGERIAHLAVDGCGAPVPAFSLRGLARAVGRLAAAPSNKNANARAATVATAMLDYPWAVHGEGEDNTVVMEDLGIICKLGAEGVLVLGAPDGTACAVKILDGNGRAATLVGLTLMAAAGAVQPEQLGPVLEKTTRPILGGGEPVGRIRLAAPVLALLD</sequence>
<evidence type="ECO:0000256" key="1">
    <source>
        <dbReference type="SAM" id="MobiDB-lite"/>
    </source>
</evidence>
<keyword evidence="3" id="KW-1185">Reference proteome</keyword>
<protein>
    <submittedName>
        <fullName evidence="2">Asparaginase</fullName>
    </submittedName>
</protein>
<dbReference type="Pfam" id="PF06089">
    <property type="entry name" value="Asparaginase_II"/>
    <property type="match status" value="1"/>
</dbReference>
<proteinExistence type="predicted"/>
<dbReference type="InterPro" id="IPR010349">
    <property type="entry name" value="Asparaginase_II"/>
</dbReference>
<dbReference type="EMBL" id="BAABCJ010000002">
    <property type="protein sequence ID" value="GAA3703598.1"/>
    <property type="molecule type" value="Genomic_DNA"/>
</dbReference>
<evidence type="ECO:0000313" key="2">
    <source>
        <dbReference type="EMBL" id="GAA3703598.1"/>
    </source>
</evidence>
<accession>A0ABP7DH32</accession>
<evidence type="ECO:0000313" key="3">
    <source>
        <dbReference type="Proteomes" id="UP001501536"/>
    </source>
</evidence>
<dbReference type="PANTHER" id="PTHR42110">
    <property type="entry name" value="L-ASPARAGINASE, PUTATIVE (AFU_ORTHOLOGUE AFUA_3G11890)-RELATED"/>
    <property type="match status" value="1"/>
</dbReference>
<comment type="caution">
    <text evidence="2">The sequence shown here is derived from an EMBL/GenBank/DDBJ whole genome shotgun (WGS) entry which is preliminary data.</text>
</comment>
<feature type="region of interest" description="Disordered" evidence="1">
    <location>
        <begin position="1"/>
        <end position="41"/>
    </location>
</feature>
<dbReference type="RefSeq" id="WP_344882758.1">
    <property type="nucleotide sequence ID" value="NZ_BAABCJ010000002.1"/>
</dbReference>
<gene>
    <name evidence="2" type="ORF">GCM10022377_16570</name>
</gene>
<reference evidence="3" key="1">
    <citation type="journal article" date="2019" name="Int. J. Syst. Evol. Microbiol.">
        <title>The Global Catalogue of Microorganisms (GCM) 10K type strain sequencing project: providing services to taxonomists for standard genome sequencing and annotation.</title>
        <authorList>
            <consortium name="The Broad Institute Genomics Platform"/>
            <consortium name="The Broad Institute Genome Sequencing Center for Infectious Disease"/>
            <person name="Wu L."/>
            <person name="Ma J."/>
        </authorList>
    </citation>
    <scope>NUCLEOTIDE SEQUENCE [LARGE SCALE GENOMIC DNA]</scope>
    <source>
        <strain evidence="3">JCM 16961</strain>
    </source>
</reference>
<dbReference type="Proteomes" id="UP001501536">
    <property type="component" value="Unassembled WGS sequence"/>
</dbReference>
<dbReference type="PANTHER" id="PTHR42110:SF1">
    <property type="entry name" value="L-ASPARAGINASE, PUTATIVE (AFU_ORTHOLOGUE AFUA_3G11890)-RELATED"/>
    <property type="match status" value="1"/>
</dbReference>